<feature type="transmembrane region" description="Helical" evidence="1">
    <location>
        <begin position="300"/>
        <end position="329"/>
    </location>
</feature>
<feature type="transmembrane region" description="Helical" evidence="1">
    <location>
        <begin position="215"/>
        <end position="241"/>
    </location>
</feature>
<evidence type="ECO:0000313" key="2">
    <source>
        <dbReference type="EMBL" id="HIP89587.1"/>
    </source>
</evidence>
<keyword evidence="1" id="KW-1133">Transmembrane helix</keyword>
<evidence type="ECO:0000256" key="1">
    <source>
        <dbReference type="SAM" id="Phobius"/>
    </source>
</evidence>
<dbReference type="PANTHER" id="PTHR39556:SF1">
    <property type="entry name" value="PROTEIN, PUTATIVE-RELATED"/>
    <property type="match status" value="1"/>
</dbReference>
<feature type="transmembrane region" description="Helical" evidence="1">
    <location>
        <begin position="55"/>
        <end position="77"/>
    </location>
</feature>
<name>A0A833E2F3_9EURY</name>
<accession>A0A833E2F3</accession>
<feature type="transmembrane region" description="Helical" evidence="1">
    <location>
        <begin position="7"/>
        <end position="35"/>
    </location>
</feature>
<feature type="transmembrane region" description="Helical" evidence="1">
    <location>
        <begin position="98"/>
        <end position="123"/>
    </location>
</feature>
<gene>
    <name evidence="2" type="ORF">EYH24_06640</name>
</gene>
<dbReference type="PANTHER" id="PTHR39556">
    <property type="entry name" value="PROTEIN, PUTATIVE-RELATED"/>
    <property type="match status" value="1"/>
</dbReference>
<dbReference type="InterPro" id="IPR007294">
    <property type="entry name" value="DUF401"/>
</dbReference>
<feature type="transmembrane region" description="Helical" evidence="1">
    <location>
        <begin position="377"/>
        <end position="395"/>
    </location>
</feature>
<comment type="caution">
    <text evidence="2">The sequence shown here is derived from an EMBL/GenBank/DDBJ whole genome shotgun (WGS) entry which is preliminary data.</text>
</comment>
<organism evidence="2 3">
    <name type="scientific">Thermococcus paralvinellae</name>
    <dbReference type="NCBI Taxonomy" id="582419"/>
    <lineage>
        <taxon>Archaea</taxon>
        <taxon>Methanobacteriati</taxon>
        <taxon>Methanobacteriota</taxon>
        <taxon>Thermococci</taxon>
        <taxon>Thermococcales</taxon>
        <taxon>Thermococcaceae</taxon>
        <taxon>Thermococcus</taxon>
    </lineage>
</organism>
<feature type="transmembrane region" description="Helical" evidence="1">
    <location>
        <begin position="341"/>
        <end position="365"/>
    </location>
</feature>
<dbReference type="Pfam" id="PF04165">
    <property type="entry name" value="DUF401"/>
    <property type="match status" value="1"/>
</dbReference>
<evidence type="ECO:0000313" key="3">
    <source>
        <dbReference type="Proteomes" id="UP000653692"/>
    </source>
</evidence>
<keyword evidence="1" id="KW-0812">Transmembrane</keyword>
<dbReference type="NCBIfam" id="TIGR00529">
    <property type="entry name" value="AF0261"/>
    <property type="match status" value="1"/>
</dbReference>
<keyword evidence="1" id="KW-0472">Membrane</keyword>
<sequence>MIEVLKLLITFAFVIILIRLRVHVGISIFAGSILQGTLFGLTPEGLIKAFYYSSISWQTVRLILIIAFVMSLTSVFSQIGYLKDMENAIKELFPRAKYSLAMLPALIGLMPMPAGALVSAPMIEKVADKLNLKPEEKTVINYWFRHVWEFSWPMYQAIIIASTVLGLTVREFSTKMFPLTVLMILIGYLLFLRPIKDESIEKGNRKKGIKLLLKATYPILVIILISIVLGYDMVYGAFAGLVSALIPHFKKLSKKEIIKHGFQPGIIFLLLSVMYFKHLLEITNAVEALPKAILELKLPVIFVITLTPFIVGLMTGISFAYVGMAFPLLLPFFTGFDKVALAYLSGYMGMLFSPVHLCLVFSAEYYKAELGKVYKELLAPGAILFLLGVMYTALLR</sequence>
<proteinExistence type="predicted"/>
<dbReference type="Proteomes" id="UP000653692">
    <property type="component" value="Unassembled WGS sequence"/>
</dbReference>
<reference evidence="2" key="1">
    <citation type="journal article" date="2020" name="ISME J.">
        <title>Gammaproteobacteria mediating utilization of methyl-, sulfur- and petroleum organic compounds in deep ocean hydrothermal plumes.</title>
        <authorList>
            <person name="Zhou Z."/>
            <person name="Liu Y."/>
            <person name="Pan J."/>
            <person name="Cron B.R."/>
            <person name="Toner B.M."/>
            <person name="Anantharaman K."/>
            <person name="Breier J.A."/>
            <person name="Dick G.J."/>
            <person name="Li M."/>
        </authorList>
    </citation>
    <scope>NUCLEOTIDE SEQUENCE</scope>
    <source>
        <strain evidence="2">SZUA-1476</strain>
    </source>
</reference>
<dbReference type="InterPro" id="IPR005253">
    <property type="entry name" value="CHP00529"/>
</dbReference>
<feature type="transmembrane region" description="Helical" evidence="1">
    <location>
        <begin position="262"/>
        <end position="280"/>
    </location>
</feature>
<dbReference type="EMBL" id="DQUR01000224">
    <property type="protein sequence ID" value="HIP89587.1"/>
    <property type="molecule type" value="Genomic_DNA"/>
</dbReference>
<feature type="transmembrane region" description="Helical" evidence="1">
    <location>
        <begin position="152"/>
        <end position="169"/>
    </location>
</feature>
<protein>
    <submittedName>
        <fullName evidence="2">TIGR00529 family membrane protein</fullName>
    </submittedName>
</protein>
<feature type="transmembrane region" description="Helical" evidence="1">
    <location>
        <begin position="176"/>
        <end position="195"/>
    </location>
</feature>
<dbReference type="AlphaFoldDB" id="A0A833E2F3"/>